<feature type="domain" description="Thioredoxin" evidence="7">
    <location>
        <begin position="58"/>
        <end position="223"/>
    </location>
</feature>
<feature type="binding site" evidence="3">
    <location>
        <position position="101"/>
    </location>
    <ligand>
        <name>Cu cation</name>
        <dbReference type="ChEBI" id="CHEBI:23378"/>
    </ligand>
</feature>
<evidence type="ECO:0000256" key="5">
    <source>
        <dbReference type="SAM" id="MobiDB-lite"/>
    </source>
</evidence>
<evidence type="ECO:0000256" key="3">
    <source>
        <dbReference type="PIRSR" id="PIRSR603782-1"/>
    </source>
</evidence>
<feature type="chain" id="PRO_5038465871" evidence="6">
    <location>
        <begin position="32"/>
        <end position="227"/>
    </location>
</feature>
<accession>A0A1I1QL31</accession>
<evidence type="ECO:0000256" key="6">
    <source>
        <dbReference type="SAM" id="SignalP"/>
    </source>
</evidence>
<dbReference type="Gene3D" id="3.40.30.10">
    <property type="entry name" value="Glutaredoxin"/>
    <property type="match status" value="1"/>
</dbReference>
<gene>
    <name evidence="8" type="ORF">SAMN05421773_11162</name>
</gene>
<evidence type="ECO:0000256" key="4">
    <source>
        <dbReference type="PIRSR" id="PIRSR603782-2"/>
    </source>
</evidence>
<dbReference type="OrthoDB" id="9790194at2"/>
<organism evidence="8 9">
    <name type="scientific">Streptomyces aidingensis</name>
    <dbReference type="NCBI Taxonomy" id="910347"/>
    <lineage>
        <taxon>Bacteria</taxon>
        <taxon>Bacillati</taxon>
        <taxon>Actinomycetota</taxon>
        <taxon>Actinomycetes</taxon>
        <taxon>Kitasatosporales</taxon>
        <taxon>Streptomycetaceae</taxon>
        <taxon>Streptomyces</taxon>
    </lineage>
</organism>
<proteinExistence type="inferred from homology"/>
<keyword evidence="3" id="KW-0479">Metal-binding</keyword>
<feature type="signal peptide" evidence="6">
    <location>
        <begin position="1"/>
        <end position="31"/>
    </location>
</feature>
<dbReference type="GO" id="GO:0046872">
    <property type="term" value="F:metal ion binding"/>
    <property type="evidence" value="ECO:0007669"/>
    <property type="project" value="UniProtKB-KW"/>
</dbReference>
<evidence type="ECO:0000313" key="9">
    <source>
        <dbReference type="Proteomes" id="UP000199207"/>
    </source>
</evidence>
<feature type="binding site" evidence="3">
    <location>
        <position position="187"/>
    </location>
    <ligand>
        <name>Cu cation</name>
        <dbReference type="ChEBI" id="CHEBI:23378"/>
    </ligand>
</feature>
<reference evidence="8 9" key="1">
    <citation type="submission" date="2016-10" db="EMBL/GenBank/DDBJ databases">
        <authorList>
            <person name="de Groot N.N."/>
        </authorList>
    </citation>
    <scope>NUCLEOTIDE SEQUENCE [LARGE SCALE GENOMIC DNA]</scope>
    <source>
        <strain evidence="8 9">CGMCC 4.5739</strain>
    </source>
</reference>
<dbReference type="InterPro" id="IPR003782">
    <property type="entry name" value="SCO1/SenC"/>
</dbReference>
<dbReference type="CDD" id="cd02968">
    <property type="entry name" value="SCO"/>
    <property type="match status" value="1"/>
</dbReference>
<feature type="region of interest" description="Disordered" evidence="5">
    <location>
        <begin position="27"/>
        <end position="64"/>
    </location>
</feature>
<name>A0A1I1QL31_9ACTN</name>
<dbReference type="PANTHER" id="PTHR12151:SF25">
    <property type="entry name" value="LINALOOL DEHYDRATASE_ISOMERASE DOMAIN-CONTAINING PROTEIN"/>
    <property type="match status" value="1"/>
</dbReference>
<evidence type="ECO:0000259" key="7">
    <source>
        <dbReference type="PROSITE" id="PS51352"/>
    </source>
</evidence>
<keyword evidence="4" id="KW-1015">Disulfide bond</keyword>
<comment type="similarity">
    <text evidence="1">Belongs to the SCO1/2 family.</text>
</comment>
<feature type="binding site" evidence="3">
    <location>
        <position position="97"/>
    </location>
    <ligand>
        <name>Cu cation</name>
        <dbReference type="ChEBI" id="CHEBI:23378"/>
    </ligand>
</feature>
<feature type="disulfide bond" description="Redox-active" evidence="4">
    <location>
        <begin position="97"/>
        <end position="101"/>
    </location>
</feature>
<dbReference type="PROSITE" id="PS51352">
    <property type="entry name" value="THIOREDOXIN_2"/>
    <property type="match status" value="1"/>
</dbReference>
<sequence>MNHRRVGMALTAAATALLLAACGSSSSSGSADGGHPEHGDEPVAEISGGQSPEEATVLSRPWDKPDVVLTDTEGRPFDLAAETDGHATLIYFGYTHCPDVCPLTMSNIALGAYGLSEEQRDKLRVIMITSDPERDTPESLGEWLAAQDADFIGLTGEFTTIQETARSLGVALEEPYVDDNGDIVSTHGAQVIAFLPTDDRAHVIYTEGVTAETFERDLPKLIEGELP</sequence>
<keyword evidence="9" id="KW-1185">Reference proteome</keyword>
<dbReference type="PANTHER" id="PTHR12151">
    <property type="entry name" value="ELECTRON TRANSPORT PROTIN SCO1/SENC FAMILY MEMBER"/>
    <property type="match status" value="1"/>
</dbReference>
<dbReference type="SUPFAM" id="SSF52833">
    <property type="entry name" value="Thioredoxin-like"/>
    <property type="match status" value="1"/>
</dbReference>
<keyword evidence="2 3" id="KW-0186">Copper</keyword>
<dbReference type="STRING" id="910347.SAMN05421773_11162"/>
<dbReference type="InterPro" id="IPR036249">
    <property type="entry name" value="Thioredoxin-like_sf"/>
</dbReference>
<evidence type="ECO:0000256" key="2">
    <source>
        <dbReference type="ARBA" id="ARBA00023008"/>
    </source>
</evidence>
<dbReference type="RefSeq" id="WP_093840149.1">
    <property type="nucleotide sequence ID" value="NZ_FOLM01000011.1"/>
</dbReference>
<protein>
    <submittedName>
        <fullName evidence="8">Protein SCO1/2</fullName>
    </submittedName>
</protein>
<dbReference type="InterPro" id="IPR013766">
    <property type="entry name" value="Thioredoxin_domain"/>
</dbReference>
<dbReference type="EMBL" id="FOLM01000011">
    <property type="protein sequence ID" value="SFD20548.1"/>
    <property type="molecule type" value="Genomic_DNA"/>
</dbReference>
<keyword evidence="6" id="KW-0732">Signal</keyword>
<evidence type="ECO:0000256" key="1">
    <source>
        <dbReference type="ARBA" id="ARBA00010996"/>
    </source>
</evidence>
<dbReference type="Pfam" id="PF02630">
    <property type="entry name" value="SCO1-SenC"/>
    <property type="match status" value="1"/>
</dbReference>
<dbReference type="Proteomes" id="UP000199207">
    <property type="component" value="Unassembled WGS sequence"/>
</dbReference>
<evidence type="ECO:0000313" key="8">
    <source>
        <dbReference type="EMBL" id="SFD20548.1"/>
    </source>
</evidence>
<dbReference type="AlphaFoldDB" id="A0A1I1QL31"/>
<dbReference type="PROSITE" id="PS51257">
    <property type="entry name" value="PROKAR_LIPOPROTEIN"/>
    <property type="match status" value="1"/>
</dbReference>